<evidence type="ECO:0000256" key="5">
    <source>
        <dbReference type="ARBA" id="ARBA00022741"/>
    </source>
</evidence>
<protein>
    <submittedName>
        <fullName evidence="12">Hexokinase</fullName>
    </submittedName>
</protein>
<keyword evidence="8" id="KW-0324">Glycolysis</keyword>
<evidence type="ECO:0000256" key="4">
    <source>
        <dbReference type="ARBA" id="ARBA00022679"/>
    </source>
</evidence>
<evidence type="ECO:0000256" key="7">
    <source>
        <dbReference type="ARBA" id="ARBA00022840"/>
    </source>
</evidence>
<comment type="caution">
    <text evidence="12">The sequence shown here is derived from an EMBL/GenBank/DDBJ whole genome shotgun (WGS) entry which is preliminary data.</text>
</comment>
<evidence type="ECO:0000256" key="1">
    <source>
        <dbReference type="ARBA" id="ARBA00004921"/>
    </source>
</evidence>
<evidence type="ECO:0000256" key="6">
    <source>
        <dbReference type="ARBA" id="ARBA00022777"/>
    </source>
</evidence>
<comment type="similarity">
    <text evidence="3">Belongs to the hexokinase family.</text>
</comment>
<dbReference type="CDD" id="cd24000">
    <property type="entry name" value="ASKHA_NBD_HK"/>
    <property type="match status" value="1"/>
</dbReference>
<comment type="pathway">
    <text evidence="1">Carbohydrate degradation.</text>
</comment>
<evidence type="ECO:0000256" key="9">
    <source>
        <dbReference type="ARBA" id="ARBA00047905"/>
    </source>
</evidence>
<evidence type="ECO:0000256" key="2">
    <source>
        <dbReference type="ARBA" id="ARBA00005007"/>
    </source>
</evidence>
<dbReference type="PRINTS" id="PR00475">
    <property type="entry name" value="HEXOKINASE"/>
</dbReference>
<evidence type="ECO:0000259" key="10">
    <source>
        <dbReference type="Pfam" id="PF00349"/>
    </source>
</evidence>
<organism evidence="12 13">
    <name type="scientific">Megasphaera massiliensis</name>
    <dbReference type="NCBI Taxonomy" id="1232428"/>
    <lineage>
        <taxon>Bacteria</taxon>
        <taxon>Bacillati</taxon>
        <taxon>Bacillota</taxon>
        <taxon>Negativicutes</taxon>
        <taxon>Veillonellales</taxon>
        <taxon>Veillonellaceae</taxon>
        <taxon>Megasphaera</taxon>
    </lineage>
</organism>
<dbReference type="EMBL" id="JANGEW010000004">
    <property type="protein sequence ID" value="MCQ5342108.1"/>
    <property type="molecule type" value="Genomic_DNA"/>
</dbReference>
<evidence type="ECO:0000313" key="12">
    <source>
        <dbReference type="EMBL" id="MCQ5342108.1"/>
    </source>
</evidence>
<dbReference type="InterPro" id="IPR022673">
    <property type="entry name" value="Hexokinase_C"/>
</dbReference>
<dbReference type="InterPro" id="IPR043129">
    <property type="entry name" value="ATPase_NBD"/>
</dbReference>
<dbReference type="Proteomes" id="UP001206692">
    <property type="component" value="Unassembled WGS sequence"/>
</dbReference>
<evidence type="ECO:0000259" key="11">
    <source>
        <dbReference type="Pfam" id="PF03727"/>
    </source>
</evidence>
<dbReference type="InterPro" id="IPR022672">
    <property type="entry name" value="Hexokinase_N"/>
</dbReference>
<comment type="catalytic activity">
    <reaction evidence="9">
        <text>D-fructose + ATP = D-fructose 6-phosphate + ADP + H(+)</text>
        <dbReference type="Rhea" id="RHEA:16125"/>
        <dbReference type="ChEBI" id="CHEBI:15378"/>
        <dbReference type="ChEBI" id="CHEBI:30616"/>
        <dbReference type="ChEBI" id="CHEBI:37721"/>
        <dbReference type="ChEBI" id="CHEBI:61527"/>
        <dbReference type="ChEBI" id="CHEBI:456216"/>
        <dbReference type="EC" id="2.7.1.1"/>
    </reaction>
    <physiologicalReaction direction="left-to-right" evidence="9">
        <dbReference type="Rhea" id="RHEA:16126"/>
    </physiologicalReaction>
</comment>
<name>A0ABT1SR60_9FIRM</name>
<dbReference type="Pfam" id="PF03727">
    <property type="entry name" value="Hexokinase_2"/>
    <property type="match status" value="1"/>
</dbReference>
<dbReference type="Gene3D" id="3.40.367.20">
    <property type="match status" value="1"/>
</dbReference>
<dbReference type="InterPro" id="IPR001312">
    <property type="entry name" value="Hexokinase"/>
</dbReference>
<dbReference type="PROSITE" id="PS51748">
    <property type="entry name" value="HEXOKINASE_2"/>
    <property type="match status" value="1"/>
</dbReference>
<accession>A0ABT1SR60</accession>
<keyword evidence="6" id="KW-0418">Kinase</keyword>
<evidence type="ECO:0000256" key="8">
    <source>
        <dbReference type="ARBA" id="ARBA00023152"/>
    </source>
</evidence>
<feature type="domain" description="Hexokinase N-terminal" evidence="10">
    <location>
        <begin position="9"/>
        <end position="201"/>
    </location>
</feature>
<dbReference type="PANTHER" id="PTHR19443">
    <property type="entry name" value="HEXOKINASE"/>
    <property type="match status" value="1"/>
</dbReference>
<keyword evidence="5" id="KW-0547">Nucleotide-binding</keyword>
<dbReference type="Pfam" id="PF00349">
    <property type="entry name" value="Hexokinase_1"/>
    <property type="match status" value="1"/>
</dbReference>
<evidence type="ECO:0000313" key="13">
    <source>
        <dbReference type="Proteomes" id="UP001206692"/>
    </source>
</evidence>
<dbReference type="Gene3D" id="3.30.420.40">
    <property type="match status" value="1"/>
</dbReference>
<dbReference type="RefSeq" id="WP_062411221.1">
    <property type="nucleotide sequence ID" value="NZ_JAJCIO010000009.1"/>
</dbReference>
<keyword evidence="13" id="KW-1185">Reference proteome</keyword>
<keyword evidence="7" id="KW-0067">ATP-binding</keyword>
<feature type="domain" description="Hexokinase C-terminal" evidence="11">
    <location>
        <begin position="207"/>
        <end position="410"/>
    </location>
</feature>
<dbReference type="PANTHER" id="PTHR19443:SF16">
    <property type="entry name" value="HEXOKINASE TYPE 1-RELATED"/>
    <property type="match status" value="1"/>
</dbReference>
<proteinExistence type="inferred from homology"/>
<gene>
    <name evidence="12" type="ORF">NE675_03510</name>
</gene>
<sequence length="412" mass="44403">MADMIKDFKTMQQELKLDGTELCRLAQDFRQTAEDALAGRDSSLSALHTYLGLPTGQETGTFMALDFGGTNVRASRITLKGADGFTIETKVAKPLRSDDYDYTTSSTTAEALFDFIARIVKEAAGGNKAYKLGFTFSFAVNQTSAKDASLIAWSKEIDVPGVAGKSINGLLKEALVRNGMDRIEPVALLNDTTATLLSSVYQHNPAQIGIVCGTGFNMCYYEPALKMIVNLEAAGFTGGPRTEWDRRVDEESQQPGDHCFEKMIGGRYLNELFRVILMDYLDCDDIPRFTTRCMNELFSGEKTVRDVLGFDVTPEQKEGLCALGQDVFTRAAQMIGAASFGILGHLAGEEELKEQAIAIEGSLVEKIAGVPSVIEGAVCRSCMGLSEGTPIHIVPNSHGASIGAAIAAALCV</sequence>
<dbReference type="SUPFAM" id="SSF53067">
    <property type="entry name" value="Actin-like ATPase domain"/>
    <property type="match status" value="2"/>
</dbReference>
<keyword evidence="4" id="KW-0808">Transferase</keyword>
<reference evidence="12 13" key="1">
    <citation type="submission" date="2022-06" db="EMBL/GenBank/DDBJ databases">
        <title>Isolation of gut microbiota from human fecal samples.</title>
        <authorList>
            <person name="Pamer E.G."/>
            <person name="Barat B."/>
            <person name="Waligurski E."/>
            <person name="Medina S."/>
            <person name="Paddock L."/>
            <person name="Mostad J."/>
        </authorList>
    </citation>
    <scope>NUCLEOTIDE SEQUENCE [LARGE SCALE GENOMIC DNA]</scope>
    <source>
        <strain evidence="12 13">DFI.1.1</strain>
    </source>
</reference>
<evidence type="ECO:0000256" key="3">
    <source>
        <dbReference type="ARBA" id="ARBA00009225"/>
    </source>
</evidence>
<comment type="pathway">
    <text evidence="2">Carbohydrate metabolism.</text>
</comment>